<sequence>MSLESILRQRNLSRLLKEQYTPNGDSSELRVGKDDLFDCLDRMSAYQTTCSTQAAFSEAVSVINGQRRSKVMDFPPSKVFDGAFLKLRSSSSGLGSPRQGSPSGSNSPNRGGQHLKQRPFSAISSPKSVLTLPTAETLEKTSVSSSLSGISCPELPSTLPLDLLHETVASVSQSQEMTEPCSMEGREKKTSKLSLEALNQKSMLGLPDSVLVRIGRSRDAFMEREVMASSYDMKEDHLICNGKLKIIARPDTHRDWTLDSYGHAIPLVPGMRHTPSPPPSANIESNQKRPMSAPVYSSPKHGPEVVARPGRYMRGNVFYSTTDAHAHAAQECVQEDLFEIKEEDDALDIDPSLACYSSSVIGSQLPQPFGKYRPYSAPSLSAAPVNTAPRRMLGQPSCANHSPHSPSLSNTNKQLKQPASTRPSTACSVVPITACSVVPITACSVVPSTGHPINCTKPPVHYGSKSYKGTSASWTASPYQVQSTLCSPASGLGLRLTRPLSASKADIRPSGLLPSKSEASLVSGYERLSSSKGTGVASSRPISATKYNTITGARTVVAGPASAINYNTTAGARTVARPTSATKYNTITGARTVVAGPASAINYNTTAGARTVARPTSATQLRGPLDHASVTSPSTASDPWYERLSRPRSATRKTGAPAAAAVAVQDLDLVTVEPLKSYVGKGRKMNADASLGDANSHDLESVAATSTEASCSVASVIHPAKMFQTMLNAYQNFYVSN</sequence>
<evidence type="ECO:0000313" key="3">
    <source>
        <dbReference type="Proteomes" id="UP000232323"/>
    </source>
</evidence>
<name>A0A250X6J3_9CHLO</name>
<feature type="region of interest" description="Disordered" evidence="1">
    <location>
        <begin position="623"/>
        <end position="653"/>
    </location>
</feature>
<reference evidence="2 3" key="1">
    <citation type="submission" date="2017-08" db="EMBL/GenBank/DDBJ databases">
        <title>Acidophilic green algal genome provides insights into adaptation to an acidic environment.</title>
        <authorList>
            <person name="Hirooka S."/>
            <person name="Hirose Y."/>
            <person name="Kanesaki Y."/>
            <person name="Higuchi S."/>
            <person name="Fujiwara T."/>
            <person name="Onuma R."/>
            <person name="Era A."/>
            <person name="Ohbayashi R."/>
            <person name="Uzuka A."/>
            <person name="Nozaki H."/>
            <person name="Yoshikawa H."/>
            <person name="Miyagishima S.Y."/>
        </authorList>
    </citation>
    <scope>NUCLEOTIDE SEQUENCE [LARGE SCALE GENOMIC DNA]</scope>
    <source>
        <strain evidence="2 3">NIES-2499</strain>
    </source>
</reference>
<dbReference type="Proteomes" id="UP000232323">
    <property type="component" value="Unassembled WGS sequence"/>
</dbReference>
<accession>A0A250X6J3</accession>
<feature type="region of interest" description="Disordered" evidence="1">
    <location>
        <begin position="274"/>
        <end position="303"/>
    </location>
</feature>
<feature type="region of interest" description="Disordered" evidence="1">
    <location>
        <begin position="170"/>
        <end position="190"/>
    </location>
</feature>
<feature type="region of interest" description="Disordered" evidence="1">
    <location>
        <begin position="91"/>
        <end position="120"/>
    </location>
</feature>
<keyword evidence="3" id="KW-1185">Reference proteome</keyword>
<evidence type="ECO:0000313" key="2">
    <source>
        <dbReference type="EMBL" id="GAX78685.1"/>
    </source>
</evidence>
<gene>
    <name evidence="2" type="ORF">CEUSTIGMA_g6123.t1</name>
</gene>
<dbReference type="EMBL" id="BEGY01000034">
    <property type="protein sequence ID" value="GAX78685.1"/>
    <property type="molecule type" value="Genomic_DNA"/>
</dbReference>
<dbReference type="AlphaFoldDB" id="A0A250X6J3"/>
<evidence type="ECO:0000256" key="1">
    <source>
        <dbReference type="SAM" id="MobiDB-lite"/>
    </source>
</evidence>
<organism evidence="2 3">
    <name type="scientific">Chlamydomonas eustigma</name>
    <dbReference type="NCBI Taxonomy" id="1157962"/>
    <lineage>
        <taxon>Eukaryota</taxon>
        <taxon>Viridiplantae</taxon>
        <taxon>Chlorophyta</taxon>
        <taxon>core chlorophytes</taxon>
        <taxon>Chlorophyceae</taxon>
        <taxon>CS clade</taxon>
        <taxon>Chlamydomonadales</taxon>
        <taxon>Chlamydomonadaceae</taxon>
        <taxon>Chlamydomonas</taxon>
    </lineage>
</organism>
<feature type="region of interest" description="Disordered" evidence="1">
    <location>
        <begin position="389"/>
        <end position="420"/>
    </location>
</feature>
<comment type="caution">
    <text evidence="2">The sequence shown here is derived from an EMBL/GenBank/DDBJ whole genome shotgun (WGS) entry which is preliminary data.</text>
</comment>
<protein>
    <submittedName>
        <fullName evidence="2">Uncharacterized protein</fullName>
    </submittedName>
</protein>
<feature type="compositionally biased region" description="Polar residues" evidence="1">
    <location>
        <begin position="397"/>
        <end position="420"/>
    </location>
</feature>
<feature type="compositionally biased region" description="Low complexity" evidence="1">
    <location>
        <begin position="91"/>
        <end position="112"/>
    </location>
</feature>
<proteinExistence type="predicted"/>